<organism evidence="1">
    <name type="scientific">marine metagenome</name>
    <dbReference type="NCBI Taxonomy" id="408172"/>
    <lineage>
        <taxon>unclassified sequences</taxon>
        <taxon>metagenomes</taxon>
        <taxon>ecological metagenomes</taxon>
    </lineage>
</organism>
<dbReference type="PANTHER" id="PTHR40697:SF3">
    <property type="entry name" value="ACETOIN CATABOLISM PROTEIN X"/>
    <property type="match status" value="1"/>
</dbReference>
<reference evidence="1" key="1">
    <citation type="submission" date="2018-05" db="EMBL/GenBank/DDBJ databases">
        <authorList>
            <person name="Lanie J.A."/>
            <person name="Ng W.-L."/>
            <person name="Kazmierczak K.M."/>
            <person name="Andrzejewski T.M."/>
            <person name="Davidsen T.M."/>
            <person name="Wayne K.J."/>
            <person name="Tettelin H."/>
            <person name="Glass J.I."/>
            <person name="Rusch D."/>
            <person name="Podicherti R."/>
            <person name="Tsui H.-C.T."/>
            <person name="Winkler M.E."/>
        </authorList>
    </citation>
    <scope>NUCLEOTIDE SEQUENCE</scope>
</reference>
<dbReference type="Pfam" id="PF01513">
    <property type="entry name" value="NAD_kinase"/>
    <property type="match status" value="1"/>
</dbReference>
<sequence length="338" mass="35162">VKDHSATIGIIANPVSGRDIRRVAARGGVSSTEDKRNRIARAVIGAVAAGARHIVAMKEPFGIASGALADLRLEAELEILDVGARVDPSDTERAAVAMKERGIGVVITLGGDGTNRTIAKVWPEVTLVPMSTGTNNVFPSLVEPTVAGAAAGLVANGLVDIDLAAPRSKMIHLTFSDGSEDVALVDAVTLADDFVGNRMPVDPANLRQLLVSVARPDTIGVSSIAGLHATCDVDEDAAILVRCGEGGRLTNSPIAPGLYRQVPVLDVTRINLGEQIDLLGPTTAALDGDREHHISREEPVLAVVRRDGPRVAKVAVALSLGASEGIFCSELADDLDAR</sequence>
<dbReference type="GO" id="GO:0003951">
    <property type="term" value="F:NAD+ kinase activity"/>
    <property type="evidence" value="ECO:0007669"/>
    <property type="project" value="InterPro"/>
</dbReference>
<accession>A0A381Q0S5</accession>
<gene>
    <name evidence="1" type="ORF">METZ01_LOCUS25362</name>
</gene>
<dbReference type="InterPro" id="IPR002504">
    <property type="entry name" value="NADK"/>
</dbReference>
<name>A0A381Q0S5_9ZZZZ</name>
<evidence type="ECO:0000313" key="1">
    <source>
        <dbReference type="EMBL" id="SUZ72508.1"/>
    </source>
</evidence>
<dbReference type="PANTHER" id="PTHR40697">
    <property type="entry name" value="ACETOIN CATABOLISM PROTEIN X"/>
    <property type="match status" value="1"/>
</dbReference>
<dbReference type="AlphaFoldDB" id="A0A381Q0S5"/>
<dbReference type="InterPro" id="IPR016064">
    <property type="entry name" value="NAD/diacylglycerol_kinase_sf"/>
</dbReference>
<dbReference type="EMBL" id="UINC01001150">
    <property type="protein sequence ID" value="SUZ72508.1"/>
    <property type="molecule type" value="Genomic_DNA"/>
</dbReference>
<evidence type="ECO:0008006" key="2">
    <source>
        <dbReference type="Google" id="ProtNLM"/>
    </source>
</evidence>
<dbReference type="GO" id="GO:0006741">
    <property type="term" value="P:NADP+ biosynthetic process"/>
    <property type="evidence" value="ECO:0007669"/>
    <property type="project" value="InterPro"/>
</dbReference>
<feature type="non-terminal residue" evidence="1">
    <location>
        <position position="1"/>
    </location>
</feature>
<proteinExistence type="predicted"/>
<protein>
    <recommendedName>
        <fullName evidence="2">ATP-NAD kinase</fullName>
    </recommendedName>
</protein>
<dbReference type="InterPro" id="IPR039065">
    <property type="entry name" value="AcoX-like"/>
</dbReference>
<dbReference type="SUPFAM" id="SSF111331">
    <property type="entry name" value="NAD kinase/diacylglycerol kinase-like"/>
    <property type="match status" value="1"/>
</dbReference>